<dbReference type="Gene3D" id="3.50.30.40">
    <property type="entry name" value="Ribonuclease E inhibitor RraA/RraA-like"/>
    <property type="match status" value="1"/>
</dbReference>
<evidence type="ECO:0000256" key="8">
    <source>
        <dbReference type="ARBA" id="ARBA00047973"/>
    </source>
</evidence>
<protein>
    <recommendedName>
        <fullName evidence="10">4-hydroxy-4-methyl-2-oxoglutarate aldolase</fullName>
        <shortName evidence="10">HMG aldolase</shortName>
        <ecNumber evidence="10">4.1.1.112</ecNumber>
        <ecNumber evidence="10">4.1.3.17</ecNumber>
    </recommendedName>
    <alternativeName>
        <fullName evidence="10">Oxaloacetate decarboxylase</fullName>
    </alternativeName>
</protein>
<dbReference type="InterPro" id="IPR005493">
    <property type="entry name" value="RraA/RraA-like"/>
</dbReference>
<dbReference type="InterPro" id="IPR010203">
    <property type="entry name" value="RraA"/>
</dbReference>
<evidence type="ECO:0000256" key="2">
    <source>
        <dbReference type="ARBA" id="ARBA00001968"/>
    </source>
</evidence>
<feature type="binding site" evidence="9">
    <location>
        <begin position="74"/>
        <end position="77"/>
    </location>
    <ligand>
        <name>substrate</name>
    </ligand>
</feature>
<evidence type="ECO:0000256" key="9">
    <source>
        <dbReference type="PIRSR" id="PIRSR605493-1"/>
    </source>
</evidence>
<name>A0A368C018_9GAMM</name>
<comment type="cofactor">
    <cofactor evidence="2 10">
        <name>a divalent metal cation</name>
        <dbReference type="ChEBI" id="CHEBI:60240"/>
    </cofactor>
</comment>
<feature type="binding site" evidence="9">
    <location>
        <position position="97"/>
    </location>
    <ligand>
        <name>Mg(2+)</name>
        <dbReference type="ChEBI" id="CHEBI:18420"/>
    </ligand>
</feature>
<comment type="subunit">
    <text evidence="4 10">Homotrimer.</text>
</comment>
<dbReference type="GO" id="GO:0008948">
    <property type="term" value="F:oxaloacetate decarboxylase activity"/>
    <property type="evidence" value="ECO:0007669"/>
    <property type="project" value="UniProtKB-EC"/>
</dbReference>
<comment type="catalytic activity">
    <reaction evidence="1 10">
        <text>4-hydroxy-4-methyl-2-oxoglutarate = 2 pyruvate</text>
        <dbReference type="Rhea" id="RHEA:22748"/>
        <dbReference type="ChEBI" id="CHEBI:15361"/>
        <dbReference type="ChEBI" id="CHEBI:58276"/>
        <dbReference type="EC" id="4.1.3.17"/>
    </reaction>
</comment>
<proteinExistence type="inferred from homology"/>
<dbReference type="EMBL" id="QOPE01000001">
    <property type="protein sequence ID" value="RCL42853.1"/>
    <property type="molecule type" value="Genomic_DNA"/>
</dbReference>
<keyword evidence="5 9" id="KW-0479">Metal-binding</keyword>
<dbReference type="Proteomes" id="UP000253307">
    <property type="component" value="Unassembled WGS sequence"/>
</dbReference>
<dbReference type="GO" id="GO:0051252">
    <property type="term" value="P:regulation of RNA metabolic process"/>
    <property type="evidence" value="ECO:0007669"/>
    <property type="project" value="InterPro"/>
</dbReference>
<organism evidence="11 12">
    <name type="scientific">SAR86 cluster bacterium</name>
    <dbReference type="NCBI Taxonomy" id="2030880"/>
    <lineage>
        <taxon>Bacteria</taxon>
        <taxon>Pseudomonadati</taxon>
        <taxon>Pseudomonadota</taxon>
        <taxon>Gammaproteobacteria</taxon>
        <taxon>SAR86 cluster</taxon>
    </lineage>
</organism>
<dbReference type="SUPFAM" id="SSF89562">
    <property type="entry name" value="RraA-like"/>
    <property type="match status" value="1"/>
</dbReference>
<dbReference type="GO" id="GO:0046872">
    <property type="term" value="F:metal ion binding"/>
    <property type="evidence" value="ECO:0007669"/>
    <property type="project" value="UniProtKB-KW"/>
</dbReference>
<dbReference type="AlphaFoldDB" id="A0A368C018"/>
<dbReference type="PANTHER" id="PTHR33254">
    <property type="entry name" value="4-HYDROXY-4-METHYL-2-OXOGLUTARATE ALDOLASE 3-RELATED"/>
    <property type="match status" value="1"/>
</dbReference>
<dbReference type="InterPro" id="IPR036704">
    <property type="entry name" value="RraA/RraA-like_sf"/>
</dbReference>
<dbReference type="GO" id="GO:0008428">
    <property type="term" value="F:ribonuclease inhibitor activity"/>
    <property type="evidence" value="ECO:0007669"/>
    <property type="project" value="InterPro"/>
</dbReference>
<dbReference type="EC" id="4.1.3.17" evidence="10"/>
<evidence type="ECO:0000256" key="5">
    <source>
        <dbReference type="ARBA" id="ARBA00022723"/>
    </source>
</evidence>
<evidence type="ECO:0000256" key="4">
    <source>
        <dbReference type="ARBA" id="ARBA00011233"/>
    </source>
</evidence>
<evidence type="ECO:0000256" key="7">
    <source>
        <dbReference type="ARBA" id="ARBA00025046"/>
    </source>
</evidence>
<dbReference type="CDD" id="cd16841">
    <property type="entry name" value="RraA_family"/>
    <property type="match status" value="1"/>
</dbReference>
<comment type="cofactor">
    <cofactor evidence="9">
        <name>Mg(2+)</name>
        <dbReference type="ChEBI" id="CHEBI:18420"/>
    </cofactor>
</comment>
<accession>A0A368C018</accession>
<sequence length="159" mass="17690">MKTLPDISDLYPQMLNVSNKRFLRYGKSNILNGEIETVFCTDDNSLVKSILAEDGRGRILVIDAVGVNHVSMIGDQIAAEAVKNNWQGVVLNGYIRDVTEINDLPISIIAKGSVFKKTEKFGLGKRGAMISFAGLIFKPGYWLYADENNFGISRQKLEF</sequence>
<dbReference type="NCBIfam" id="NF006875">
    <property type="entry name" value="PRK09372.1"/>
    <property type="match status" value="1"/>
</dbReference>
<dbReference type="Pfam" id="PF03737">
    <property type="entry name" value="RraA-like"/>
    <property type="match status" value="1"/>
</dbReference>
<dbReference type="GO" id="GO:0047443">
    <property type="term" value="F:4-hydroxy-4-methyl-2-oxoglutarate aldolase activity"/>
    <property type="evidence" value="ECO:0007669"/>
    <property type="project" value="UniProtKB-EC"/>
</dbReference>
<reference evidence="11 12" key="1">
    <citation type="journal article" date="2018" name="Microbiome">
        <title>Fine metagenomic profile of the Mediterranean stratified and mixed water columns revealed by assembly and recruitment.</title>
        <authorList>
            <person name="Haro-Moreno J.M."/>
            <person name="Lopez-Perez M."/>
            <person name="De La Torre J.R."/>
            <person name="Picazo A."/>
            <person name="Camacho A."/>
            <person name="Rodriguez-Valera F."/>
        </authorList>
    </citation>
    <scope>NUCLEOTIDE SEQUENCE [LARGE SCALE GENOMIC DNA]</scope>
    <source>
        <strain evidence="11">MED-G82</strain>
    </source>
</reference>
<gene>
    <name evidence="11" type="ORF">DBW96_00160</name>
</gene>
<keyword evidence="9" id="KW-0460">Magnesium</keyword>
<evidence type="ECO:0000313" key="11">
    <source>
        <dbReference type="EMBL" id="RCL42853.1"/>
    </source>
</evidence>
<comment type="catalytic activity">
    <reaction evidence="8 10">
        <text>oxaloacetate + H(+) = pyruvate + CO2</text>
        <dbReference type="Rhea" id="RHEA:15641"/>
        <dbReference type="ChEBI" id="CHEBI:15361"/>
        <dbReference type="ChEBI" id="CHEBI:15378"/>
        <dbReference type="ChEBI" id="CHEBI:16452"/>
        <dbReference type="ChEBI" id="CHEBI:16526"/>
        <dbReference type="EC" id="4.1.1.112"/>
    </reaction>
</comment>
<evidence type="ECO:0000256" key="1">
    <source>
        <dbReference type="ARBA" id="ARBA00001342"/>
    </source>
</evidence>
<comment type="similarity">
    <text evidence="3 10">Belongs to the class II aldolase/RraA-like family.</text>
</comment>
<comment type="caution">
    <text evidence="11">The sequence shown here is derived from an EMBL/GenBank/DDBJ whole genome shotgun (WGS) entry which is preliminary data.</text>
</comment>
<evidence type="ECO:0000256" key="6">
    <source>
        <dbReference type="ARBA" id="ARBA00023239"/>
    </source>
</evidence>
<evidence type="ECO:0000256" key="10">
    <source>
        <dbReference type="RuleBase" id="RU004338"/>
    </source>
</evidence>
<keyword evidence="6 10" id="KW-0456">Lyase</keyword>
<dbReference type="EC" id="4.1.1.112" evidence="10"/>
<comment type="function">
    <text evidence="7 10">Catalyzes the aldol cleavage of 4-hydroxy-4-methyl-2-oxoglutarate (HMG) into 2 molecules of pyruvate. Also contains a secondary oxaloacetate (OAA) decarboxylase activity due to the common pyruvate enolate transition state formed following C-C bond cleavage in the retro-aldol and decarboxylation reactions.</text>
</comment>
<dbReference type="PANTHER" id="PTHR33254:SF4">
    <property type="entry name" value="4-HYDROXY-4-METHYL-2-OXOGLUTARATE ALDOLASE 3-RELATED"/>
    <property type="match status" value="1"/>
</dbReference>
<feature type="binding site" evidence="9">
    <location>
        <position position="96"/>
    </location>
    <ligand>
        <name>substrate</name>
    </ligand>
</feature>
<dbReference type="NCBIfam" id="TIGR01935">
    <property type="entry name" value="NOT-MenG"/>
    <property type="match status" value="1"/>
</dbReference>
<evidence type="ECO:0000256" key="3">
    <source>
        <dbReference type="ARBA" id="ARBA00008621"/>
    </source>
</evidence>
<evidence type="ECO:0000313" key="12">
    <source>
        <dbReference type="Proteomes" id="UP000253307"/>
    </source>
</evidence>